<evidence type="ECO:0000256" key="1">
    <source>
        <dbReference type="SAM" id="SignalP"/>
    </source>
</evidence>
<dbReference type="Proteomes" id="UP001193389">
    <property type="component" value="Chromosome"/>
</dbReference>
<reference evidence="2" key="1">
    <citation type="journal article" date="2020" name="Int. J. Syst. Evol. Microbiol.">
        <title>Aquipluma nitroreducens gen. nov. sp. nov., a novel facultatively anaerobic bacterium isolated from a freshwater lake.</title>
        <authorList>
            <person name="Watanabe M."/>
            <person name="Kojima H."/>
            <person name="Fukui M."/>
        </authorList>
    </citation>
    <scope>NUCLEOTIDE SEQUENCE</scope>
    <source>
        <strain evidence="2">MeG22</strain>
    </source>
</reference>
<sequence>MKSLMKFFALAVAILGFSANSFGQESATANATGTIVTPIAIELTSTATNGGNMNFGNVAVQSSTAGTVELTPAGTRNATDGVTLPAVPGAVSAASFDVTGANSYTYSITLPSSTTTVTSGANEMTVDTWTSTPTEADGGTLNASGAQTIKVGATLHIAAAQPAGEYVSSTPFTVTVNYN</sequence>
<name>A0A5K7S427_9BACT</name>
<keyword evidence="3" id="KW-1185">Reference proteome</keyword>
<dbReference type="AlphaFoldDB" id="A0A5K7S427"/>
<evidence type="ECO:0008006" key="4">
    <source>
        <dbReference type="Google" id="ProtNLM"/>
    </source>
</evidence>
<feature type="chain" id="PRO_5024380935" description="DUF4402 domain-containing protein" evidence="1">
    <location>
        <begin position="24"/>
        <end position="179"/>
    </location>
</feature>
<dbReference type="KEGG" id="anf:AQPE_0394"/>
<evidence type="ECO:0000313" key="3">
    <source>
        <dbReference type="Proteomes" id="UP001193389"/>
    </source>
</evidence>
<protein>
    <recommendedName>
        <fullName evidence="4">DUF4402 domain-containing protein</fullName>
    </recommendedName>
</protein>
<dbReference type="InterPro" id="IPR025514">
    <property type="entry name" value="DUF4402"/>
</dbReference>
<dbReference type="RefSeq" id="WP_318349347.1">
    <property type="nucleotide sequence ID" value="NZ_AP018694.1"/>
</dbReference>
<feature type="signal peptide" evidence="1">
    <location>
        <begin position="1"/>
        <end position="23"/>
    </location>
</feature>
<keyword evidence="1" id="KW-0732">Signal</keyword>
<dbReference type="EMBL" id="AP018694">
    <property type="protein sequence ID" value="BBE16257.1"/>
    <property type="molecule type" value="Genomic_DNA"/>
</dbReference>
<proteinExistence type="predicted"/>
<dbReference type="Pfam" id="PF14352">
    <property type="entry name" value="DUF4402"/>
    <property type="match status" value="1"/>
</dbReference>
<gene>
    <name evidence="2" type="ORF">AQPE_0394</name>
</gene>
<accession>A0A5K7S427</accession>
<evidence type="ECO:0000313" key="2">
    <source>
        <dbReference type="EMBL" id="BBE16257.1"/>
    </source>
</evidence>
<organism evidence="2 3">
    <name type="scientific">Aquipluma nitroreducens</name>
    <dbReference type="NCBI Taxonomy" id="2010828"/>
    <lineage>
        <taxon>Bacteria</taxon>
        <taxon>Pseudomonadati</taxon>
        <taxon>Bacteroidota</taxon>
        <taxon>Bacteroidia</taxon>
        <taxon>Marinilabiliales</taxon>
        <taxon>Prolixibacteraceae</taxon>
        <taxon>Aquipluma</taxon>
    </lineage>
</organism>